<evidence type="ECO:0000313" key="3">
    <source>
        <dbReference type="Proteomes" id="UP001054837"/>
    </source>
</evidence>
<dbReference type="AlphaFoldDB" id="A0AAV4PAF4"/>
<feature type="region of interest" description="Disordered" evidence="1">
    <location>
        <begin position="15"/>
        <end position="39"/>
    </location>
</feature>
<proteinExistence type="predicted"/>
<comment type="caution">
    <text evidence="2">The sequence shown here is derived from an EMBL/GenBank/DDBJ whole genome shotgun (WGS) entry which is preliminary data.</text>
</comment>
<sequence length="77" mass="8096">MNYVTGNVSKYHFDSGGNESKPAVMKGRSSQSSGCNASAMKSRPNEFVYRIYSGALSEDSATGSTPAARIEDGVLVA</sequence>
<protein>
    <submittedName>
        <fullName evidence="2">Uncharacterized protein</fullName>
    </submittedName>
</protein>
<evidence type="ECO:0000256" key="1">
    <source>
        <dbReference type="SAM" id="MobiDB-lite"/>
    </source>
</evidence>
<dbReference type="EMBL" id="BPLQ01002575">
    <property type="protein sequence ID" value="GIX94066.1"/>
    <property type="molecule type" value="Genomic_DNA"/>
</dbReference>
<accession>A0AAV4PAF4</accession>
<organism evidence="2 3">
    <name type="scientific">Caerostris darwini</name>
    <dbReference type="NCBI Taxonomy" id="1538125"/>
    <lineage>
        <taxon>Eukaryota</taxon>
        <taxon>Metazoa</taxon>
        <taxon>Ecdysozoa</taxon>
        <taxon>Arthropoda</taxon>
        <taxon>Chelicerata</taxon>
        <taxon>Arachnida</taxon>
        <taxon>Araneae</taxon>
        <taxon>Araneomorphae</taxon>
        <taxon>Entelegynae</taxon>
        <taxon>Araneoidea</taxon>
        <taxon>Araneidae</taxon>
        <taxon>Caerostris</taxon>
    </lineage>
</organism>
<evidence type="ECO:0000313" key="2">
    <source>
        <dbReference type="EMBL" id="GIX94066.1"/>
    </source>
</evidence>
<gene>
    <name evidence="2" type="ORF">CDAR_227141</name>
</gene>
<name>A0AAV4PAF4_9ARAC</name>
<keyword evidence="3" id="KW-1185">Reference proteome</keyword>
<reference evidence="2 3" key="1">
    <citation type="submission" date="2021-06" db="EMBL/GenBank/DDBJ databases">
        <title>Caerostris darwini draft genome.</title>
        <authorList>
            <person name="Kono N."/>
            <person name="Arakawa K."/>
        </authorList>
    </citation>
    <scope>NUCLEOTIDE SEQUENCE [LARGE SCALE GENOMIC DNA]</scope>
</reference>
<dbReference type="Proteomes" id="UP001054837">
    <property type="component" value="Unassembled WGS sequence"/>
</dbReference>